<dbReference type="AlphaFoldDB" id="A0A3B0VP60"/>
<name>A0A3B0VP60_9ZZZZ</name>
<gene>
    <name evidence="1" type="ORF">MNBD_CHLOROFLEXI01-1686</name>
</gene>
<evidence type="ECO:0000313" key="1">
    <source>
        <dbReference type="EMBL" id="VAW40882.1"/>
    </source>
</evidence>
<proteinExistence type="predicted"/>
<dbReference type="InterPro" id="IPR023393">
    <property type="entry name" value="START-like_dom_sf"/>
</dbReference>
<dbReference type="Pfam" id="PF10604">
    <property type="entry name" value="Polyketide_cyc2"/>
    <property type="match status" value="1"/>
</dbReference>
<dbReference type="InterPro" id="IPR019587">
    <property type="entry name" value="Polyketide_cyclase/dehydratase"/>
</dbReference>
<protein>
    <recommendedName>
        <fullName evidence="2">SRPBCC family protein</fullName>
    </recommendedName>
</protein>
<organism evidence="1">
    <name type="scientific">hydrothermal vent metagenome</name>
    <dbReference type="NCBI Taxonomy" id="652676"/>
    <lineage>
        <taxon>unclassified sequences</taxon>
        <taxon>metagenomes</taxon>
        <taxon>ecological metagenomes</taxon>
    </lineage>
</organism>
<sequence length="145" mass="16541">MNLFEEQAILPHSVEDVFALTVNLENAPHWHIFFKNVQQLTPDPVDLGSRWKVSLAVGSFTLEIVEFQPPRRVAFKGSAITGIAPNFTIEFQPVQEGTRVLYLLHPTMPSLWKPLIKIVAPPYGRWDLARYFRKLDKALEQGTNS</sequence>
<evidence type="ECO:0008006" key="2">
    <source>
        <dbReference type="Google" id="ProtNLM"/>
    </source>
</evidence>
<accession>A0A3B0VP60</accession>
<dbReference type="SUPFAM" id="SSF55961">
    <property type="entry name" value="Bet v1-like"/>
    <property type="match status" value="1"/>
</dbReference>
<dbReference type="Gene3D" id="3.30.530.20">
    <property type="match status" value="1"/>
</dbReference>
<dbReference type="EMBL" id="UOEU01000815">
    <property type="protein sequence ID" value="VAW40882.1"/>
    <property type="molecule type" value="Genomic_DNA"/>
</dbReference>
<reference evidence="1" key="1">
    <citation type="submission" date="2018-06" db="EMBL/GenBank/DDBJ databases">
        <authorList>
            <person name="Zhirakovskaya E."/>
        </authorList>
    </citation>
    <scope>NUCLEOTIDE SEQUENCE</scope>
</reference>